<evidence type="ECO:0000256" key="2">
    <source>
        <dbReference type="ARBA" id="ARBA00009425"/>
    </source>
</evidence>
<gene>
    <name evidence="9" type="ORF">RU07_14275</name>
</gene>
<dbReference type="OrthoDB" id="9798859at2"/>
<evidence type="ECO:0000313" key="9">
    <source>
        <dbReference type="EMBL" id="KIQ01905.1"/>
    </source>
</evidence>
<dbReference type="EMBL" id="JXQV01000012">
    <property type="protein sequence ID" value="KIQ01905.1"/>
    <property type="molecule type" value="Genomic_DNA"/>
</dbReference>
<keyword evidence="4 7" id="KW-0812">Transmembrane</keyword>
<dbReference type="NCBIfam" id="NF009223">
    <property type="entry name" value="PRK12573.1"/>
    <property type="match status" value="1"/>
</dbReference>
<dbReference type="Proteomes" id="UP000035017">
    <property type="component" value="Unassembled WGS sequence"/>
</dbReference>
<dbReference type="InterPro" id="IPR007182">
    <property type="entry name" value="MnhB"/>
</dbReference>
<accession>A0A0D0J7X3</accession>
<dbReference type="Pfam" id="PF04039">
    <property type="entry name" value="MnhB"/>
    <property type="match status" value="1"/>
</dbReference>
<evidence type="ECO:0000256" key="4">
    <source>
        <dbReference type="ARBA" id="ARBA00022692"/>
    </source>
</evidence>
<evidence type="ECO:0000313" key="10">
    <source>
        <dbReference type="Proteomes" id="UP000035017"/>
    </source>
</evidence>
<dbReference type="AlphaFoldDB" id="A0A0D0J7X3"/>
<evidence type="ECO:0000259" key="8">
    <source>
        <dbReference type="Pfam" id="PF04039"/>
    </source>
</evidence>
<evidence type="ECO:0000256" key="3">
    <source>
        <dbReference type="ARBA" id="ARBA00022475"/>
    </source>
</evidence>
<evidence type="ECO:0000256" key="1">
    <source>
        <dbReference type="ARBA" id="ARBA00004651"/>
    </source>
</evidence>
<name>A0A0D0J7X3_AGRTU</name>
<comment type="subcellular location">
    <subcellularLocation>
        <location evidence="1">Cell membrane</location>
        <topology evidence="1">Multi-pass membrane protein</topology>
    </subcellularLocation>
</comment>
<evidence type="ECO:0000256" key="7">
    <source>
        <dbReference type="SAM" id="Phobius"/>
    </source>
</evidence>
<proteinExistence type="inferred from homology"/>
<dbReference type="PANTHER" id="PTHR33932:SF4">
    <property type="entry name" value="NA(+)_H(+) ANTIPORTER SUBUNIT B"/>
    <property type="match status" value="1"/>
</dbReference>
<evidence type="ECO:0000256" key="5">
    <source>
        <dbReference type="ARBA" id="ARBA00022989"/>
    </source>
</evidence>
<feature type="domain" description="Na+/H+ antiporter MnhB subunit-related protein" evidence="8">
    <location>
        <begin position="5"/>
        <end position="127"/>
    </location>
</feature>
<sequence length="139" mass="14701">MNTLIFRTIAPVITALMLLFSVFVLLRGHNEPGGGFIGGLIAASAFAVYGIAFGVRSVRRAIVFHPLSIAGFGLLIATLSGIISVFSSVPFMTGIWIFPSLVGVEVPLATVISFDIGVYLVVVGGFTSIALALEERERD</sequence>
<dbReference type="PANTHER" id="PTHR33932">
    <property type="entry name" value="NA(+)/H(+) ANTIPORTER SUBUNIT B"/>
    <property type="match status" value="1"/>
</dbReference>
<evidence type="ECO:0000256" key="6">
    <source>
        <dbReference type="ARBA" id="ARBA00023136"/>
    </source>
</evidence>
<feature type="transmembrane region" description="Helical" evidence="7">
    <location>
        <begin position="110"/>
        <end position="133"/>
    </location>
</feature>
<keyword evidence="6 7" id="KW-0472">Membrane</keyword>
<comment type="similarity">
    <text evidence="2">Belongs to the CPA3 antiporters (TC 2.A.63) subunit B family.</text>
</comment>
<protein>
    <submittedName>
        <fullName evidence="9">Monovalent cation/H+ antiporter subunit B</fullName>
    </submittedName>
</protein>
<feature type="transmembrane region" description="Helical" evidence="7">
    <location>
        <begin position="35"/>
        <end position="55"/>
    </location>
</feature>
<dbReference type="InterPro" id="IPR050622">
    <property type="entry name" value="CPA3_antiporter_subunitB"/>
</dbReference>
<organism evidence="9 10">
    <name type="scientific">Agrobacterium tumefaciens</name>
    <dbReference type="NCBI Taxonomy" id="358"/>
    <lineage>
        <taxon>Bacteria</taxon>
        <taxon>Pseudomonadati</taxon>
        <taxon>Pseudomonadota</taxon>
        <taxon>Alphaproteobacteria</taxon>
        <taxon>Hyphomicrobiales</taxon>
        <taxon>Rhizobiaceae</taxon>
        <taxon>Rhizobium/Agrobacterium group</taxon>
        <taxon>Agrobacterium</taxon>
        <taxon>Agrobacterium tumefaciens complex</taxon>
    </lineage>
</organism>
<dbReference type="GO" id="GO:0005886">
    <property type="term" value="C:plasma membrane"/>
    <property type="evidence" value="ECO:0007669"/>
    <property type="project" value="UniProtKB-SubCell"/>
</dbReference>
<reference evidence="9 10" key="1">
    <citation type="submission" date="2014-12" db="EMBL/GenBank/DDBJ databases">
        <title>16Stimator: statistical estimation of ribosomal gene copy numbers from draft genome assemblies.</title>
        <authorList>
            <person name="Perisin M.A."/>
            <person name="Vetter M."/>
            <person name="Gilbert J.A."/>
            <person name="Bergelson J."/>
        </authorList>
    </citation>
    <scope>NUCLEOTIDE SEQUENCE [LARGE SCALE GENOMIC DNA]</scope>
    <source>
        <strain evidence="9 10">MEJ076</strain>
    </source>
</reference>
<keyword evidence="5 7" id="KW-1133">Transmembrane helix</keyword>
<keyword evidence="3" id="KW-1003">Cell membrane</keyword>
<feature type="transmembrane region" description="Helical" evidence="7">
    <location>
        <begin position="12"/>
        <end position="29"/>
    </location>
</feature>
<dbReference type="NCBIfam" id="NF009163">
    <property type="entry name" value="PRK12509.1"/>
    <property type="match status" value="1"/>
</dbReference>
<feature type="transmembrane region" description="Helical" evidence="7">
    <location>
        <begin position="67"/>
        <end position="98"/>
    </location>
</feature>
<comment type="caution">
    <text evidence="9">The sequence shown here is derived from an EMBL/GenBank/DDBJ whole genome shotgun (WGS) entry which is preliminary data.</text>
</comment>